<gene>
    <name evidence="2" type="ORF">LAZ67_9002240</name>
</gene>
<evidence type="ECO:0000256" key="1">
    <source>
        <dbReference type="SAM" id="MobiDB-lite"/>
    </source>
</evidence>
<evidence type="ECO:0000313" key="3">
    <source>
        <dbReference type="Proteomes" id="UP001235939"/>
    </source>
</evidence>
<protein>
    <submittedName>
        <fullName evidence="2">K02A2.6-like</fullName>
    </submittedName>
</protein>
<dbReference type="EMBL" id="CP092871">
    <property type="protein sequence ID" value="UYV72224.1"/>
    <property type="molecule type" value="Genomic_DNA"/>
</dbReference>
<evidence type="ECO:0000313" key="2">
    <source>
        <dbReference type="EMBL" id="UYV72224.1"/>
    </source>
</evidence>
<dbReference type="Gene3D" id="3.30.420.10">
    <property type="entry name" value="Ribonuclease H-like superfamily/Ribonuclease H"/>
    <property type="match status" value="1"/>
</dbReference>
<reference evidence="2 3" key="1">
    <citation type="submission" date="2022-01" db="EMBL/GenBank/DDBJ databases">
        <title>A chromosomal length assembly of Cordylochernes scorpioides.</title>
        <authorList>
            <person name="Zeh D."/>
            <person name="Zeh J."/>
        </authorList>
    </citation>
    <scope>NUCLEOTIDE SEQUENCE [LARGE SCALE GENOMIC DNA]</scope>
    <source>
        <strain evidence="2">IN4F17</strain>
        <tissue evidence="2">Whole Body</tissue>
    </source>
</reference>
<proteinExistence type="predicted"/>
<dbReference type="Proteomes" id="UP001235939">
    <property type="component" value="Chromosome 09"/>
</dbReference>
<feature type="region of interest" description="Disordered" evidence="1">
    <location>
        <begin position="149"/>
        <end position="168"/>
    </location>
</feature>
<organism evidence="2 3">
    <name type="scientific">Cordylochernes scorpioides</name>
    <dbReference type="NCBI Taxonomy" id="51811"/>
    <lineage>
        <taxon>Eukaryota</taxon>
        <taxon>Metazoa</taxon>
        <taxon>Ecdysozoa</taxon>
        <taxon>Arthropoda</taxon>
        <taxon>Chelicerata</taxon>
        <taxon>Arachnida</taxon>
        <taxon>Pseudoscorpiones</taxon>
        <taxon>Cheliferoidea</taxon>
        <taxon>Chernetidae</taxon>
        <taxon>Cordylochernes</taxon>
    </lineage>
</organism>
<name>A0ABY6KTN2_9ARAC</name>
<feature type="compositionally biased region" description="Polar residues" evidence="1">
    <location>
        <begin position="158"/>
        <end position="168"/>
    </location>
</feature>
<dbReference type="InterPro" id="IPR036397">
    <property type="entry name" value="RNaseH_sf"/>
</dbReference>
<accession>A0ABY6KTN2</accession>
<keyword evidence="3" id="KW-1185">Reference proteome</keyword>
<feature type="region of interest" description="Disordered" evidence="1">
    <location>
        <begin position="89"/>
        <end position="122"/>
    </location>
</feature>
<sequence length="168" mass="19219">MYVNTDQKNWEEIPPFVTHAYNTTIQETTGYSPFFLLFGREPMSLLDDDNIPIDSNMNDYDEYIENYLDKISRTRQSYLQICSFNSQAAPPCDGDRLRSAPPLSREFNRPAAGRMDSPNTHRPIRGVKMSWRAGAELVIQLCQVDKKKTSPALPKMTPGTSSIFHKRP</sequence>